<dbReference type="FunFam" id="3.40.1450.10:FF:000001">
    <property type="entry name" value="2,3-bisphosphoglycerate-independent phosphoglycerate mutase"/>
    <property type="match status" value="1"/>
</dbReference>
<dbReference type="GO" id="GO:0006007">
    <property type="term" value="P:glucose catabolic process"/>
    <property type="evidence" value="ECO:0007669"/>
    <property type="project" value="InterPro"/>
</dbReference>
<comment type="function">
    <text evidence="3">Catalyzes the interconversion of 2-phosphoglycerate and 3-phosphoglycerate.</text>
</comment>
<evidence type="ECO:0000256" key="14">
    <source>
        <dbReference type="PIRSR" id="PIRSR001492-2"/>
    </source>
</evidence>
<dbReference type="UniPathway" id="UPA00109">
    <property type="reaction ID" value="UER00186"/>
</dbReference>
<comment type="pathway">
    <text evidence="4">Carbohydrate degradation; glycolysis; pyruvate from D-glyceraldehyde 3-phosphate: step 3/5.</text>
</comment>
<feature type="binding site" evidence="15">
    <location>
        <position position="447"/>
    </location>
    <ligand>
        <name>Mn(2+)</name>
        <dbReference type="ChEBI" id="CHEBI:29035"/>
        <label>2</label>
    </ligand>
</feature>
<dbReference type="InterPro" id="IPR005995">
    <property type="entry name" value="Pgm_bpd_ind"/>
</dbReference>
<dbReference type="InParanoid" id="A0A4S2N2Q6"/>
<evidence type="ECO:0000256" key="2">
    <source>
        <dbReference type="ARBA" id="ARBA00001936"/>
    </source>
</evidence>
<feature type="binding site" evidence="15">
    <location>
        <position position="406"/>
    </location>
    <ligand>
        <name>Mn(2+)</name>
        <dbReference type="ChEBI" id="CHEBI:29035"/>
        <label>1</label>
    </ligand>
</feature>
<dbReference type="InterPro" id="IPR006124">
    <property type="entry name" value="Metalloenzyme"/>
</dbReference>
<feature type="domain" description="BPG-independent PGAM N-terminal" evidence="17">
    <location>
        <begin position="84"/>
        <end position="302"/>
    </location>
</feature>
<evidence type="ECO:0000256" key="5">
    <source>
        <dbReference type="ARBA" id="ARBA00008819"/>
    </source>
</evidence>
<dbReference type="Pfam" id="PF01676">
    <property type="entry name" value="Metalloenzyme"/>
    <property type="match status" value="1"/>
</dbReference>
<dbReference type="AlphaFoldDB" id="A0A4S2N2Q6"/>
<dbReference type="SUPFAM" id="SSF53649">
    <property type="entry name" value="Alkaline phosphatase-like"/>
    <property type="match status" value="1"/>
</dbReference>
<dbReference type="GO" id="GO:0005737">
    <property type="term" value="C:cytoplasm"/>
    <property type="evidence" value="ECO:0007669"/>
    <property type="project" value="InterPro"/>
</dbReference>
<dbReference type="InterPro" id="IPR036646">
    <property type="entry name" value="PGAM_B_sf"/>
</dbReference>
<evidence type="ECO:0000256" key="11">
    <source>
        <dbReference type="ARBA" id="ARBA00071648"/>
    </source>
</evidence>
<evidence type="ECO:0000256" key="9">
    <source>
        <dbReference type="ARBA" id="ARBA00023211"/>
    </source>
</evidence>
<evidence type="ECO:0000256" key="1">
    <source>
        <dbReference type="ARBA" id="ARBA00000370"/>
    </source>
</evidence>
<feature type="domain" description="Metalloenzyme" evidence="16">
    <location>
        <begin position="4"/>
        <end position="504"/>
    </location>
</feature>
<evidence type="ECO:0000259" key="16">
    <source>
        <dbReference type="Pfam" id="PF01676"/>
    </source>
</evidence>
<evidence type="ECO:0000259" key="17">
    <source>
        <dbReference type="Pfam" id="PF06415"/>
    </source>
</evidence>
<feature type="active site" description="Phosphoserine intermediate" evidence="13">
    <location>
        <position position="64"/>
    </location>
</feature>
<dbReference type="PIRSF" id="PIRSF001492">
    <property type="entry name" value="IPGAM"/>
    <property type="match status" value="1"/>
</dbReference>
<dbReference type="Pfam" id="PF06415">
    <property type="entry name" value="iPGM_N"/>
    <property type="match status" value="1"/>
</dbReference>
<dbReference type="PANTHER" id="PTHR31637">
    <property type="entry name" value="2,3-BISPHOSPHOGLYCERATE-INDEPENDENT PHOSPHOGLYCERATE MUTASE"/>
    <property type="match status" value="1"/>
</dbReference>
<protein>
    <recommendedName>
        <fullName evidence="11">2,3-bisphosphoglycerate-independent phosphoglycerate mutase</fullName>
        <ecNumber evidence="6">5.4.2.12</ecNumber>
    </recommendedName>
    <alternativeName>
        <fullName evidence="12">Cofactor-independent phosphoglycerate mutase homolog</fullName>
    </alternativeName>
</protein>
<feature type="binding site" evidence="14">
    <location>
        <position position="196"/>
    </location>
    <ligand>
        <name>substrate</name>
    </ligand>
</feature>
<evidence type="ECO:0000256" key="4">
    <source>
        <dbReference type="ARBA" id="ARBA00004798"/>
    </source>
</evidence>
<keyword evidence="7 15" id="KW-0479">Metal-binding</keyword>
<dbReference type="CDD" id="cd16010">
    <property type="entry name" value="iPGM"/>
    <property type="match status" value="1"/>
</dbReference>
<accession>A0A4S2N2Q6</accession>
<feature type="binding site" evidence="15">
    <location>
        <position position="410"/>
    </location>
    <ligand>
        <name>Mn(2+)</name>
        <dbReference type="ChEBI" id="CHEBI:29035"/>
        <label>1</label>
    </ligand>
</feature>
<evidence type="ECO:0000256" key="12">
    <source>
        <dbReference type="ARBA" id="ARBA00083354"/>
    </source>
</evidence>
<reference evidence="18 19" key="1">
    <citation type="submission" date="2019-04" db="EMBL/GenBank/DDBJ databases">
        <title>Comparative genomics and transcriptomics to analyze fruiting body development in filamentous ascomycetes.</title>
        <authorList>
            <consortium name="DOE Joint Genome Institute"/>
            <person name="Lutkenhaus R."/>
            <person name="Traeger S."/>
            <person name="Breuer J."/>
            <person name="Kuo A."/>
            <person name="Lipzen A."/>
            <person name="Pangilinan J."/>
            <person name="Dilworth D."/>
            <person name="Sandor L."/>
            <person name="Poggeler S."/>
            <person name="Barry K."/>
            <person name="Grigoriev I.V."/>
            <person name="Nowrousian M."/>
        </authorList>
    </citation>
    <scope>NUCLEOTIDE SEQUENCE [LARGE SCALE GENOMIC DNA]</scope>
    <source>
        <strain evidence="18 19">CBS 389.68</strain>
    </source>
</reference>
<feature type="binding site" evidence="14">
    <location>
        <begin position="262"/>
        <end position="265"/>
    </location>
    <ligand>
        <name>substrate</name>
    </ligand>
</feature>
<evidence type="ECO:0000313" key="19">
    <source>
        <dbReference type="Proteomes" id="UP000298138"/>
    </source>
</evidence>
<feature type="binding site" evidence="15">
    <location>
        <position position="64"/>
    </location>
    <ligand>
        <name>Mn(2+)</name>
        <dbReference type="ChEBI" id="CHEBI:29035"/>
        <label>2</label>
    </ligand>
</feature>
<dbReference type="SUPFAM" id="SSF64158">
    <property type="entry name" value="2,3-Bisphosphoglycerate-independent phosphoglycerate mutase, substrate-binding domain"/>
    <property type="match status" value="1"/>
</dbReference>
<dbReference type="STRING" id="341454.A0A4S2N2Q6"/>
<feature type="binding site" evidence="15">
    <location>
        <position position="448"/>
    </location>
    <ligand>
        <name>Mn(2+)</name>
        <dbReference type="ChEBI" id="CHEBI:29035"/>
        <label>2</label>
    </ligand>
</feature>
<evidence type="ECO:0000256" key="10">
    <source>
        <dbReference type="ARBA" id="ARBA00023235"/>
    </source>
</evidence>
<sequence>MVDQKAVLIVIDGWGVAAEPNQKGDAISAAETPVMDSLKKDAAYTELEASSLAVGLPEGLMGNSEVGHLNIGAGRVVWQDVVRIDQHVKQGKFPTVQNIKASFEHAKNTNGRLHLLGLISDGGVHSHNQHLYELLKTARDFGIPEIYIHFFGDGRDTDPKSSKTYMEQLLAKIKELGLEGRAKIATVVGRYYAMDRDKRWDRVQVALKGLVKGDGEATEDPVAKIVERYEKNENDEFLKPIIVNGDDARVKENDTLFFFNYRADRVREITQLLGVDSSPLPDSEFADSLPKNLHITTMTQYKTDFPFHIAFPPQRMDDVLAEWLAKKGLKQCHVAETEKYAHVTFFFNGGVEKQFENEVRDMIPSPRVATYDLDPKMSAQSVADKLAERIGSGEFEFLMNNFAPPDMVGHTGVYDAAVQAVGATDKAIGTVLEACKKHGYVLFITADHGNAEEMLTEEGTPKTAHTTNKVPFVMANAPKDWKLSNEGGVLGDVAPTVLAVMGLDQPEDMTGKSLLLKA</sequence>
<dbReference type="PANTHER" id="PTHR31637:SF0">
    <property type="entry name" value="2,3-BISPHOSPHOGLYCERATE-INDEPENDENT PHOSPHOGLYCERATE MUTASE"/>
    <property type="match status" value="1"/>
</dbReference>
<feature type="binding site" evidence="14">
    <location>
        <position position="339"/>
    </location>
    <ligand>
        <name>substrate</name>
    </ligand>
</feature>
<dbReference type="Gene3D" id="3.40.1450.10">
    <property type="entry name" value="BPG-independent phosphoglycerate mutase, domain B"/>
    <property type="match status" value="1"/>
</dbReference>
<organism evidence="18 19">
    <name type="scientific">Ascodesmis nigricans</name>
    <dbReference type="NCBI Taxonomy" id="341454"/>
    <lineage>
        <taxon>Eukaryota</taxon>
        <taxon>Fungi</taxon>
        <taxon>Dikarya</taxon>
        <taxon>Ascomycota</taxon>
        <taxon>Pezizomycotina</taxon>
        <taxon>Pezizomycetes</taxon>
        <taxon>Pezizales</taxon>
        <taxon>Ascodesmidaceae</taxon>
        <taxon>Ascodesmis</taxon>
    </lineage>
</organism>
<dbReference type="Proteomes" id="UP000298138">
    <property type="component" value="Unassembled WGS sequence"/>
</dbReference>
<dbReference type="Gene3D" id="3.40.720.10">
    <property type="entry name" value="Alkaline Phosphatase, subunit A"/>
    <property type="match status" value="1"/>
</dbReference>
<gene>
    <name evidence="18" type="ORF">EX30DRAFT_358318</name>
</gene>
<comment type="cofactor">
    <cofactor evidence="2">
        <name>Mn(2+)</name>
        <dbReference type="ChEBI" id="CHEBI:29035"/>
    </cofactor>
</comment>
<dbReference type="InterPro" id="IPR017850">
    <property type="entry name" value="Alkaline_phosphatase_core_sf"/>
</dbReference>
<dbReference type="InterPro" id="IPR011258">
    <property type="entry name" value="BPG-indep_PGM_N"/>
</dbReference>
<evidence type="ECO:0000256" key="15">
    <source>
        <dbReference type="PIRSR" id="PIRSR001492-3"/>
    </source>
</evidence>
<evidence type="ECO:0000256" key="3">
    <source>
        <dbReference type="ARBA" id="ARBA00002315"/>
    </source>
</evidence>
<keyword evidence="9 15" id="KW-0464">Manganese</keyword>
<dbReference type="HAMAP" id="MF_01038">
    <property type="entry name" value="GpmI"/>
    <property type="match status" value="1"/>
</dbReference>
<feature type="binding site" evidence="14">
    <location>
        <begin position="155"/>
        <end position="156"/>
    </location>
    <ligand>
        <name>substrate</name>
    </ligand>
</feature>
<proteinExistence type="inferred from homology"/>
<dbReference type="EMBL" id="ML220114">
    <property type="protein sequence ID" value="TGZ83411.1"/>
    <property type="molecule type" value="Genomic_DNA"/>
</dbReference>
<dbReference type="GO" id="GO:0030145">
    <property type="term" value="F:manganese ion binding"/>
    <property type="evidence" value="ECO:0007669"/>
    <property type="project" value="InterPro"/>
</dbReference>
<dbReference type="OrthoDB" id="1886626at2759"/>
<evidence type="ECO:0000256" key="6">
    <source>
        <dbReference type="ARBA" id="ARBA00012026"/>
    </source>
</evidence>
<dbReference type="FunFam" id="3.40.720.10:FF:000001">
    <property type="entry name" value="2,3-bisphosphoglycerate-independent phosphoglycerate mutase"/>
    <property type="match status" value="1"/>
</dbReference>
<name>A0A4S2N2Q6_9PEZI</name>
<evidence type="ECO:0000313" key="18">
    <source>
        <dbReference type="EMBL" id="TGZ83411.1"/>
    </source>
</evidence>
<comment type="similarity">
    <text evidence="5">Belongs to the BPG-independent phosphoglycerate mutase family.</text>
</comment>
<dbReference type="EC" id="5.4.2.12" evidence="6"/>
<keyword evidence="8" id="KW-0324">Glycolysis</keyword>
<keyword evidence="19" id="KW-1185">Reference proteome</keyword>
<keyword evidence="10" id="KW-0413">Isomerase</keyword>
<dbReference type="NCBIfam" id="TIGR01307">
    <property type="entry name" value="pgm_bpd_ind"/>
    <property type="match status" value="1"/>
</dbReference>
<comment type="catalytic activity">
    <reaction evidence="1">
        <text>(2R)-2-phosphoglycerate = (2R)-3-phosphoglycerate</text>
        <dbReference type="Rhea" id="RHEA:15901"/>
        <dbReference type="ChEBI" id="CHEBI:58272"/>
        <dbReference type="ChEBI" id="CHEBI:58289"/>
        <dbReference type="EC" id="5.4.2.12"/>
    </reaction>
</comment>
<evidence type="ECO:0000256" key="13">
    <source>
        <dbReference type="PIRSR" id="PIRSR001492-1"/>
    </source>
</evidence>
<feature type="binding site" evidence="15">
    <location>
        <position position="12"/>
    </location>
    <ligand>
        <name>Mn(2+)</name>
        <dbReference type="ChEBI" id="CHEBI:29035"/>
        <label>2</label>
    </ligand>
</feature>
<dbReference type="GO" id="GO:0004619">
    <property type="term" value="F:phosphoglycerate mutase activity"/>
    <property type="evidence" value="ECO:0007669"/>
    <property type="project" value="UniProtKB-EC"/>
</dbReference>
<evidence type="ECO:0000256" key="7">
    <source>
        <dbReference type="ARBA" id="ARBA00022723"/>
    </source>
</evidence>
<feature type="binding site" evidence="14">
    <location>
        <position position="190"/>
    </location>
    <ligand>
        <name>substrate</name>
    </ligand>
</feature>
<feature type="binding site" evidence="15">
    <location>
        <position position="465"/>
    </location>
    <ligand>
        <name>Mn(2+)</name>
        <dbReference type="ChEBI" id="CHEBI:29035"/>
        <label>1</label>
    </ligand>
</feature>
<evidence type="ECO:0000256" key="8">
    <source>
        <dbReference type="ARBA" id="ARBA00023152"/>
    </source>
</evidence>
<dbReference type="GO" id="GO:0006096">
    <property type="term" value="P:glycolytic process"/>
    <property type="evidence" value="ECO:0007669"/>
    <property type="project" value="UniProtKB-UniPathway"/>
</dbReference>
<feature type="binding site" evidence="14">
    <location>
        <position position="125"/>
    </location>
    <ligand>
        <name>substrate</name>
    </ligand>
</feature>